<dbReference type="Gene3D" id="3.90.650.10">
    <property type="entry name" value="PurM-like C-terminal domain"/>
    <property type="match status" value="2"/>
</dbReference>
<keyword evidence="11" id="KW-0315">Glutamine amidotransferase</keyword>
<dbReference type="EC" id="6.3.5.3" evidence="3 13"/>
<dbReference type="SUPFAM" id="SSF55326">
    <property type="entry name" value="PurM N-terminal domain-like"/>
    <property type="match status" value="2"/>
</dbReference>
<name>A0A0R2UDA6_9GAMM</name>
<feature type="domain" description="FGAR-AT PurM N-terminal-like" evidence="18">
    <location>
        <begin position="639"/>
        <end position="797"/>
    </location>
</feature>
<organism evidence="19 20">
    <name type="scientific">SAR86 cluster bacterium BACL1 MAG-120820-bin45</name>
    <dbReference type="NCBI Taxonomy" id="1655612"/>
    <lineage>
        <taxon>Bacteria</taxon>
        <taxon>Pseudomonadati</taxon>
        <taxon>Pseudomonadota</taxon>
        <taxon>Gammaproteobacteria</taxon>
        <taxon>SAR86 cluster</taxon>
    </lineage>
</organism>
<feature type="domain" description="Phosphoribosylformylglycinamidine synthase N-terminal" evidence="17">
    <location>
        <begin position="51"/>
        <end position="139"/>
    </location>
</feature>
<evidence type="ECO:0000259" key="17">
    <source>
        <dbReference type="Pfam" id="PF18076"/>
    </source>
</evidence>
<dbReference type="FunFam" id="3.30.1330.10:FF:000005">
    <property type="entry name" value="Phosphoribosylformylglycinamidine synthase"/>
    <property type="match status" value="1"/>
</dbReference>
<reference evidence="19 20" key="1">
    <citation type="submission" date="2015-10" db="EMBL/GenBank/DDBJ databases">
        <title>Metagenome-Assembled Genomes uncover a global brackish microbiome.</title>
        <authorList>
            <person name="Hugerth L.W."/>
            <person name="Larsson J."/>
            <person name="Alneberg J."/>
            <person name="Lindh M.V."/>
            <person name="Legrand C."/>
            <person name="Pinhassi J."/>
            <person name="Andersson A.F."/>
        </authorList>
    </citation>
    <scope>NUCLEOTIDE SEQUENCE [LARGE SCALE GENOMIC DNA]</scope>
    <source>
        <strain evidence="19">BACL1 MAG-120820-bin45</strain>
    </source>
</reference>
<dbReference type="SUPFAM" id="SSF109736">
    <property type="entry name" value="FGAM synthase PurL, linker domain"/>
    <property type="match status" value="1"/>
</dbReference>
<evidence type="ECO:0000256" key="4">
    <source>
        <dbReference type="ARBA" id="ARBA00022490"/>
    </source>
</evidence>
<sequence length="1285" mass="141588">MSKNLNLLFQGHSIFSPSKVSSQNLKLNQSNNLQNLKLTCMEYYSVTAQQDFTDHSTLLNLLNATEQSQAPHFFIGPRAGIISPWSSKTKEIIANVHIQGVQSIERYFGYFIDGATDISELIITDLYDRMTQAVFYYKESLPSLGLIPDRRPLQFIDISNSANDALVKANTELGLALSSDEIAYLENFYSLVNRNPTDAELMMFAQANSEHCRHKIFNAGWKIDSVAQEHSLFDLIKKTSHGNKPDLISAYKDNAAVIEGAEVLALNRNLDNQYSFVKEKLNSTLKVETHNHPTAISPFPGAATGSGGEIRDEGATGTGAKPKMGLVGFNVSNLRLEKFPRWWEKPLNKPHRIASPLQIMIEAPIGAAAFNNEFGRPSTVGYFRVFEKSITDNYAYGFHKPIMLAGGIGEVKDRNSLKNSIQEGDLVVVLGGPSMLIGLGGGAASSMSSGESNEDLDFASVQRENAEMERRCQEVINQCTFESPNLIEFIHDVGAGGLSNAIPELAKDCNLGVKIDLSLIPVADPSLSPMEVWSNESQERYVLAIKPSNKEIFESICRRERCPVAFVGITTLSDFVEVYDPERDEYPVQVPLSMLFGDLPIQDIELTKANSVTSAEVKNYDISLSDAVHRVLSHPSVASKSFLITIGDRTVGGLVARDQLVGRYQIPTSNYSMSTRSFISNAGEVLSIGEKPTIAVHNPAASLRMALAEALMNLVAVPITKLNLVRLSANWMAACGDAEDDHALRDGVEAVSKMCTQLGIAIPVGKDSLSMRTRWSEDQENFEVKSPLSGVITAMAPVPDVSKAVTTELNPNGSSNFYHLRLSERSRMGGSILEEVTESLMCETPDIEDIEVFKNLFNVIQELIQRGWITSLHDVSDGGLLTTLVELAFTNKIGMTILLSDDSQNEAQIFEALFSEETSVVIQLHAAHEEQALEFIKQHNIEHRKCAIQDLDPQISIVQNKNIKFKESVVSLEKIWNETSFAIKSLRDNPESAQQEYDLIERYDDEGLVAEDNFQFSSKLPALNAGIKPKIAIVREQGVNGQNEMAAAFMLAGFEAQDVHMQDILDNPNLLSSFQGIAACGGFSYGDVLGAGGGWSSSISYNAQVRDAFESFFGRPDTFTLGVCNGCQMLSHLKDLIPGAEDWPKFLWNESDQFEARLSQVTISQSNSILLKGMEGWQIPVAVAHGEGRASFQDGSINNLRLHNQIAVQFTNSKGSPTSIYPTNPNGSPEGITGLTSKDGRATIMMPHPERVFRAQQLSWKPSAWKEYSPWMQIFLNAYQFTKGS</sequence>
<dbReference type="SUPFAM" id="SSF82697">
    <property type="entry name" value="PurS-like"/>
    <property type="match status" value="1"/>
</dbReference>
<keyword evidence="4" id="KW-0963">Cytoplasm</keyword>
<feature type="domain" description="PurM-like C-terminal" evidence="15">
    <location>
        <begin position="422"/>
        <end position="573"/>
    </location>
</feature>
<evidence type="ECO:0000259" key="18">
    <source>
        <dbReference type="Pfam" id="PF22689"/>
    </source>
</evidence>
<evidence type="ECO:0000313" key="20">
    <source>
        <dbReference type="Proteomes" id="UP000051027"/>
    </source>
</evidence>
<dbReference type="InterPro" id="IPR041609">
    <property type="entry name" value="PurL_linker"/>
</dbReference>
<dbReference type="GO" id="GO:0046872">
    <property type="term" value="F:metal ion binding"/>
    <property type="evidence" value="ECO:0007669"/>
    <property type="project" value="UniProtKB-KW"/>
</dbReference>
<evidence type="ECO:0000313" key="19">
    <source>
        <dbReference type="EMBL" id="KRO95402.1"/>
    </source>
</evidence>
<keyword evidence="7" id="KW-0547">Nucleotide-binding</keyword>
<evidence type="ECO:0000259" key="16">
    <source>
        <dbReference type="Pfam" id="PF18072"/>
    </source>
</evidence>
<comment type="caution">
    <text evidence="19">The sequence shown here is derived from an EMBL/GenBank/DDBJ whole genome shotgun (WGS) entry which is preliminary data.</text>
</comment>
<dbReference type="SUPFAM" id="SSF52317">
    <property type="entry name" value="Class I glutamine amidotransferase-like"/>
    <property type="match status" value="1"/>
</dbReference>
<dbReference type="FunFam" id="3.40.50.880:FF:000008">
    <property type="entry name" value="Phosphoribosylformylglycinamidine synthase"/>
    <property type="match status" value="1"/>
</dbReference>
<dbReference type="GO" id="GO:0006189">
    <property type="term" value="P:'de novo' IMP biosynthetic process"/>
    <property type="evidence" value="ECO:0007669"/>
    <property type="project" value="UniProtKB-UniRule"/>
</dbReference>
<feature type="region of interest" description="Disordered" evidence="14">
    <location>
        <begin position="292"/>
        <end position="318"/>
    </location>
</feature>
<evidence type="ECO:0000256" key="3">
    <source>
        <dbReference type="ARBA" id="ARBA00012747"/>
    </source>
</evidence>
<dbReference type="Pfam" id="PF22689">
    <property type="entry name" value="FGAR-AT_PurM_N-like"/>
    <property type="match status" value="1"/>
</dbReference>
<dbReference type="FunFam" id="3.90.650.10:FF:000024">
    <property type="entry name" value="Phosphoribosylformylglycinamidine synthase"/>
    <property type="match status" value="1"/>
</dbReference>
<dbReference type="Gene3D" id="1.10.8.750">
    <property type="entry name" value="Phosphoribosylformylglycinamidine synthase, linker domain"/>
    <property type="match status" value="1"/>
</dbReference>
<keyword evidence="5" id="KW-0436">Ligase</keyword>
<dbReference type="Pfam" id="PF02769">
    <property type="entry name" value="AIRS_C"/>
    <property type="match status" value="2"/>
</dbReference>
<dbReference type="UniPathway" id="UPA00074">
    <property type="reaction ID" value="UER00128"/>
</dbReference>
<dbReference type="InterPro" id="IPR029062">
    <property type="entry name" value="Class_I_gatase-like"/>
</dbReference>
<proteinExistence type="inferred from homology"/>
<dbReference type="EMBL" id="LICS01000033">
    <property type="protein sequence ID" value="KRO95402.1"/>
    <property type="molecule type" value="Genomic_DNA"/>
</dbReference>
<evidence type="ECO:0000256" key="11">
    <source>
        <dbReference type="ARBA" id="ARBA00022962"/>
    </source>
</evidence>
<dbReference type="Gene3D" id="3.30.1330.10">
    <property type="entry name" value="PurM-like, N-terminal domain"/>
    <property type="match status" value="2"/>
</dbReference>
<protein>
    <recommendedName>
        <fullName evidence="3 13">Phosphoribosylformylglycinamidine synthase</fullName>
        <ecNumber evidence="3 13">6.3.5.3</ecNumber>
    </recommendedName>
</protein>
<dbReference type="PROSITE" id="PS51273">
    <property type="entry name" value="GATASE_TYPE_1"/>
    <property type="match status" value="1"/>
</dbReference>
<dbReference type="GO" id="GO:0005737">
    <property type="term" value="C:cytoplasm"/>
    <property type="evidence" value="ECO:0007669"/>
    <property type="project" value="TreeGrafter"/>
</dbReference>
<dbReference type="NCBIfam" id="NF003672">
    <property type="entry name" value="PRK05297.1"/>
    <property type="match status" value="1"/>
</dbReference>
<dbReference type="SMART" id="SM01211">
    <property type="entry name" value="GATase_5"/>
    <property type="match status" value="1"/>
</dbReference>
<dbReference type="Gene3D" id="3.40.50.880">
    <property type="match status" value="1"/>
</dbReference>
<keyword evidence="8" id="KW-0658">Purine biosynthesis</keyword>
<dbReference type="PANTHER" id="PTHR10099">
    <property type="entry name" value="PHOSPHORIBOSYLFORMYLGLYCINAMIDINE SYNTHASE"/>
    <property type="match status" value="1"/>
</dbReference>
<evidence type="ECO:0000256" key="10">
    <source>
        <dbReference type="ARBA" id="ARBA00022842"/>
    </source>
</evidence>
<gene>
    <name evidence="19" type="ORF">ABS10_01375</name>
</gene>
<feature type="domain" description="Phosphoribosylformylglycinamidine synthase linker" evidence="16">
    <location>
        <begin position="166"/>
        <end position="215"/>
    </location>
</feature>
<dbReference type="Pfam" id="PF18076">
    <property type="entry name" value="FGAR-AT_N"/>
    <property type="match status" value="1"/>
</dbReference>
<evidence type="ECO:0000256" key="12">
    <source>
        <dbReference type="ARBA" id="ARBA00052585"/>
    </source>
</evidence>
<dbReference type="GO" id="GO:0004642">
    <property type="term" value="F:phosphoribosylformylglycinamidine synthase activity"/>
    <property type="evidence" value="ECO:0007669"/>
    <property type="project" value="UniProtKB-UniRule"/>
</dbReference>
<evidence type="ECO:0000256" key="1">
    <source>
        <dbReference type="ARBA" id="ARBA00004920"/>
    </source>
</evidence>
<dbReference type="Pfam" id="PF13507">
    <property type="entry name" value="GATase_5"/>
    <property type="match status" value="1"/>
</dbReference>
<dbReference type="CDD" id="cd02203">
    <property type="entry name" value="PurL_repeat1"/>
    <property type="match status" value="1"/>
</dbReference>
<evidence type="ECO:0000256" key="8">
    <source>
        <dbReference type="ARBA" id="ARBA00022755"/>
    </source>
</evidence>
<dbReference type="STRING" id="1655612.ABS10_01375"/>
<dbReference type="CDD" id="cd02204">
    <property type="entry name" value="PurL_repeat2"/>
    <property type="match status" value="1"/>
</dbReference>
<dbReference type="SUPFAM" id="SSF56042">
    <property type="entry name" value="PurM C-terminal domain-like"/>
    <property type="match status" value="2"/>
</dbReference>
<dbReference type="InterPro" id="IPR055181">
    <property type="entry name" value="FGAR-AT_PurM_N-like"/>
</dbReference>
<dbReference type="PANTHER" id="PTHR10099:SF1">
    <property type="entry name" value="PHOSPHORIBOSYLFORMYLGLYCINAMIDINE SYNTHASE"/>
    <property type="match status" value="1"/>
</dbReference>
<keyword evidence="6" id="KW-0479">Metal-binding</keyword>
<dbReference type="InterPro" id="IPR040707">
    <property type="entry name" value="FGAR-AT_N"/>
</dbReference>
<comment type="pathway">
    <text evidence="1">Purine metabolism; IMP biosynthesis via de novo pathway; 5-amino-1-(5-phospho-D-ribosyl)imidazole from N(2)-formyl-N(1)-(5-phospho-D-ribosyl)glycinamide: step 1/2.</text>
</comment>
<evidence type="ECO:0000256" key="2">
    <source>
        <dbReference type="ARBA" id="ARBA00008608"/>
    </source>
</evidence>
<dbReference type="InterPro" id="IPR036604">
    <property type="entry name" value="PurS-like_sf"/>
</dbReference>
<dbReference type="InterPro" id="IPR036921">
    <property type="entry name" value="PurM-like_N_sf"/>
</dbReference>
<evidence type="ECO:0000259" key="15">
    <source>
        <dbReference type="Pfam" id="PF02769"/>
    </source>
</evidence>
<evidence type="ECO:0000256" key="9">
    <source>
        <dbReference type="ARBA" id="ARBA00022840"/>
    </source>
</evidence>
<dbReference type="InterPro" id="IPR036676">
    <property type="entry name" value="PurM-like_C_sf"/>
</dbReference>
<keyword evidence="9" id="KW-0067">ATP-binding</keyword>
<evidence type="ECO:0000256" key="14">
    <source>
        <dbReference type="SAM" id="MobiDB-lite"/>
    </source>
</evidence>
<comment type="similarity">
    <text evidence="2">In the N-terminal section; belongs to the FGAMS family.</text>
</comment>
<evidence type="ECO:0000256" key="6">
    <source>
        <dbReference type="ARBA" id="ARBA00022723"/>
    </source>
</evidence>
<feature type="domain" description="PurM-like C-terminal" evidence="15">
    <location>
        <begin position="826"/>
        <end position="941"/>
    </location>
</feature>
<comment type="catalytic activity">
    <reaction evidence="12">
        <text>N(2)-formyl-N(1)-(5-phospho-beta-D-ribosyl)glycinamide + L-glutamine + ATP + H2O = 2-formamido-N(1)-(5-O-phospho-beta-D-ribosyl)acetamidine + L-glutamate + ADP + phosphate + H(+)</text>
        <dbReference type="Rhea" id="RHEA:17129"/>
        <dbReference type="ChEBI" id="CHEBI:15377"/>
        <dbReference type="ChEBI" id="CHEBI:15378"/>
        <dbReference type="ChEBI" id="CHEBI:29985"/>
        <dbReference type="ChEBI" id="CHEBI:30616"/>
        <dbReference type="ChEBI" id="CHEBI:43474"/>
        <dbReference type="ChEBI" id="CHEBI:58359"/>
        <dbReference type="ChEBI" id="CHEBI:147286"/>
        <dbReference type="ChEBI" id="CHEBI:147287"/>
        <dbReference type="ChEBI" id="CHEBI:456216"/>
        <dbReference type="EC" id="6.3.5.3"/>
    </reaction>
</comment>
<evidence type="ECO:0000256" key="5">
    <source>
        <dbReference type="ARBA" id="ARBA00022598"/>
    </source>
</evidence>
<dbReference type="CDD" id="cd01740">
    <property type="entry name" value="GATase1_FGAR_AT"/>
    <property type="match status" value="1"/>
</dbReference>
<dbReference type="Proteomes" id="UP000051027">
    <property type="component" value="Unassembled WGS sequence"/>
</dbReference>
<dbReference type="GO" id="GO:0005524">
    <property type="term" value="F:ATP binding"/>
    <property type="evidence" value="ECO:0007669"/>
    <property type="project" value="UniProtKB-KW"/>
</dbReference>
<keyword evidence="10" id="KW-0460">Magnesium</keyword>
<accession>A0A0R2UDA6</accession>
<dbReference type="NCBIfam" id="TIGR01735">
    <property type="entry name" value="FGAM_synt"/>
    <property type="match status" value="1"/>
</dbReference>
<evidence type="ECO:0000256" key="7">
    <source>
        <dbReference type="ARBA" id="ARBA00022741"/>
    </source>
</evidence>
<dbReference type="Pfam" id="PF18072">
    <property type="entry name" value="FGAR-AT_linker"/>
    <property type="match status" value="1"/>
</dbReference>
<dbReference type="InterPro" id="IPR010073">
    <property type="entry name" value="PurL_large"/>
</dbReference>
<dbReference type="InterPro" id="IPR010918">
    <property type="entry name" value="PurM-like_C_dom"/>
</dbReference>
<evidence type="ECO:0000256" key="13">
    <source>
        <dbReference type="NCBIfam" id="TIGR01735"/>
    </source>
</evidence>